<dbReference type="STRING" id="395493.BegalDRAFT_1720"/>
<evidence type="ECO:0000256" key="2">
    <source>
        <dbReference type="ARBA" id="ARBA00010637"/>
    </source>
</evidence>
<evidence type="ECO:0000256" key="11">
    <source>
        <dbReference type="SAM" id="Phobius"/>
    </source>
</evidence>
<keyword evidence="5 10" id="KW-0997">Cell inner membrane</keyword>
<dbReference type="InterPro" id="IPR023229">
    <property type="entry name" value="T2SS_M_periplasmic_sf"/>
</dbReference>
<dbReference type="SUPFAM" id="SSF103054">
    <property type="entry name" value="General secretion pathway protein M, EpsM"/>
    <property type="match status" value="1"/>
</dbReference>
<proteinExistence type="inferred from homology"/>
<sequence>MQWFKQLETRERYILILGAIISVVMLIYALVWRPLVMNQQDLTNSVIAQQANLAWMQNAANEIRQLRQQTTSSPQANTGQNQSLLSAVDTALNQSALAKVPKRIEPQGDDSVRVLFDDVSFSALSQWLADLYNRYSVQVATSTIERLRANDRVKVRLLLFRGTVRTAE</sequence>
<evidence type="ECO:0000256" key="7">
    <source>
        <dbReference type="ARBA" id="ARBA00022927"/>
    </source>
</evidence>
<name>I3CG54_9GAMM</name>
<protein>
    <recommendedName>
        <fullName evidence="10">Type II secretion system protein M</fullName>
        <shortName evidence="10">T2SS protein M</shortName>
    </recommendedName>
    <alternativeName>
        <fullName evidence="10">General secretion pathway protein M</fullName>
    </alternativeName>
</protein>
<evidence type="ECO:0000256" key="6">
    <source>
        <dbReference type="ARBA" id="ARBA00022692"/>
    </source>
</evidence>
<organism evidence="12 13">
    <name type="scientific">Beggiatoa alba B18LD</name>
    <dbReference type="NCBI Taxonomy" id="395493"/>
    <lineage>
        <taxon>Bacteria</taxon>
        <taxon>Pseudomonadati</taxon>
        <taxon>Pseudomonadota</taxon>
        <taxon>Gammaproteobacteria</taxon>
        <taxon>Thiotrichales</taxon>
        <taxon>Thiotrichaceae</taxon>
        <taxon>Beggiatoa</taxon>
    </lineage>
</organism>
<evidence type="ECO:0000256" key="1">
    <source>
        <dbReference type="ARBA" id="ARBA00004377"/>
    </source>
</evidence>
<dbReference type="InterPro" id="IPR007690">
    <property type="entry name" value="T2SS_GspM"/>
</dbReference>
<evidence type="ECO:0000256" key="4">
    <source>
        <dbReference type="ARBA" id="ARBA00022475"/>
    </source>
</evidence>
<comment type="function">
    <text evidence="10">Inner membrane component of the type II secretion system required for the energy-dependent secretion of extracellular factors such as proteases and toxins from the periplasm.</text>
</comment>
<evidence type="ECO:0000256" key="9">
    <source>
        <dbReference type="ARBA" id="ARBA00023136"/>
    </source>
</evidence>
<dbReference type="OrthoDB" id="6120808at2"/>
<dbReference type="Proteomes" id="UP000005744">
    <property type="component" value="Unassembled WGS sequence"/>
</dbReference>
<keyword evidence="6 11" id="KW-0812">Transmembrane</keyword>
<dbReference type="eggNOG" id="COG3149">
    <property type="taxonomic scope" value="Bacteria"/>
</dbReference>
<evidence type="ECO:0000256" key="5">
    <source>
        <dbReference type="ARBA" id="ARBA00022519"/>
    </source>
</evidence>
<keyword evidence="7 10" id="KW-0653">Protein transport</keyword>
<dbReference type="Pfam" id="PF04612">
    <property type="entry name" value="T2SSM"/>
    <property type="match status" value="1"/>
</dbReference>
<keyword evidence="9 10" id="KW-0472">Membrane</keyword>
<dbReference type="HOGENOM" id="CLU_118900_2_0_6"/>
<dbReference type="Gene3D" id="3.30.1360.100">
    <property type="entry name" value="General secretion pathway protein M, EpsM"/>
    <property type="match status" value="1"/>
</dbReference>
<evidence type="ECO:0000256" key="3">
    <source>
        <dbReference type="ARBA" id="ARBA00022448"/>
    </source>
</evidence>
<comment type="subcellular location">
    <subcellularLocation>
        <location evidence="1">Cell inner membrane</location>
        <topology evidence="1">Single-pass membrane protein</topology>
    </subcellularLocation>
</comment>
<gene>
    <name evidence="12" type="ORF">BegalDRAFT_1720</name>
</gene>
<keyword evidence="4 10" id="KW-1003">Cell membrane</keyword>
<evidence type="ECO:0000256" key="10">
    <source>
        <dbReference type="PIRNR" id="PIRNR006291"/>
    </source>
</evidence>
<dbReference type="GO" id="GO:0005886">
    <property type="term" value="C:plasma membrane"/>
    <property type="evidence" value="ECO:0007669"/>
    <property type="project" value="UniProtKB-SubCell"/>
</dbReference>
<dbReference type="AlphaFoldDB" id="I3CG54"/>
<dbReference type="GO" id="GO:0015627">
    <property type="term" value="C:type II protein secretion system complex"/>
    <property type="evidence" value="ECO:0007669"/>
    <property type="project" value="InterPro"/>
</dbReference>
<evidence type="ECO:0000256" key="8">
    <source>
        <dbReference type="ARBA" id="ARBA00022989"/>
    </source>
</evidence>
<evidence type="ECO:0000313" key="13">
    <source>
        <dbReference type="Proteomes" id="UP000005744"/>
    </source>
</evidence>
<keyword evidence="3 10" id="KW-0813">Transport</keyword>
<comment type="similarity">
    <text evidence="2 10">Belongs to the GSP M family.</text>
</comment>
<dbReference type="RefSeq" id="WP_002685682.1">
    <property type="nucleotide sequence ID" value="NZ_JH600070.1"/>
</dbReference>
<accession>I3CG54</accession>
<dbReference type="PIRSF" id="PIRSF006291">
    <property type="entry name" value="GspM"/>
    <property type="match status" value="1"/>
</dbReference>
<dbReference type="GO" id="GO:0015628">
    <property type="term" value="P:protein secretion by the type II secretion system"/>
    <property type="evidence" value="ECO:0007669"/>
    <property type="project" value="InterPro"/>
</dbReference>
<dbReference type="EMBL" id="JH600070">
    <property type="protein sequence ID" value="EIJ42597.1"/>
    <property type="molecule type" value="Genomic_DNA"/>
</dbReference>
<reference evidence="12 13" key="1">
    <citation type="submission" date="2011-11" db="EMBL/GenBank/DDBJ databases">
        <title>Improved High-Quality Draft sequence of Beggiatoa alba B18lD.</title>
        <authorList>
            <consortium name="US DOE Joint Genome Institute"/>
            <person name="Lucas S."/>
            <person name="Han J."/>
            <person name="Lapidus A."/>
            <person name="Cheng J.-F."/>
            <person name="Goodwin L."/>
            <person name="Pitluck S."/>
            <person name="Peters L."/>
            <person name="Mikhailova N."/>
            <person name="Held B."/>
            <person name="Detter J.C."/>
            <person name="Han C."/>
            <person name="Tapia R."/>
            <person name="Land M."/>
            <person name="Hauser L."/>
            <person name="Kyrpides N."/>
            <person name="Ivanova N."/>
            <person name="Pagani I."/>
            <person name="Samuel K."/>
            <person name="Teske A."/>
            <person name="Mueller J."/>
            <person name="Woyke T."/>
        </authorList>
    </citation>
    <scope>NUCLEOTIDE SEQUENCE [LARGE SCALE GENOMIC DNA]</scope>
    <source>
        <strain evidence="12 13">B18LD</strain>
    </source>
</reference>
<keyword evidence="13" id="KW-1185">Reference proteome</keyword>
<evidence type="ECO:0000313" key="12">
    <source>
        <dbReference type="EMBL" id="EIJ42597.1"/>
    </source>
</evidence>
<feature type="transmembrane region" description="Helical" evidence="11">
    <location>
        <begin position="12"/>
        <end position="32"/>
    </location>
</feature>
<keyword evidence="8 11" id="KW-1133">Transmembrane helix</keyword>